<feature type="compositionally biased region" description="Low complexity" evidence="1">
    <location>
        <begin position="1"/>
        <end position="13"/>
    </location>
</feature>
<dbReference type="EMBL" id="JAULSR010000001">
    <property type="protein sequence ID" value="KAK0635623.1"/>
    <property type="molecule type" value="Genomic_DNA"/>
</dbReference>
<dbReference type="Proteomes" id="UP001174934">
    <property type="component" value="Unassembled WGS sequence"/>
</dbReference>
<keyword evidence="2" id="KW-0812">Transmembrane</keyword>
<feature type="transmembrane region" description="Helical" evidence="2">
    <location>
        <begin position="77"/>
        <end position="102"/>
    </location>
</feature>
<feature type="compositionally biased region" description="Gly residues" evidence="1">
    <location>
        <begin position="841"/>
        <end position="851"/>
    </location>
</feature>
<evidence type="ECO:0000313" key="4">
    <source>
        <dbReference type="Proteomes" id="UP001174934"/>
    </source>
</evidence>
<feature type="transmembrane region" description="Helical" evidence="2">
    <location>
        <begin position="122"/>
        <end position="147"/>
    </location>
</feature>
<evidence type="ECO:0000313" key="3">
    <source>
        <dbReference type="EMBL" id="KAK0635623.1"/>
    </source>
</evidence>
<keyword evidence="4" id="KW-1185">Reference proteome</keyword>
<evidence type="ECO:0000256" key="2">
    <source>
        <dbReference type="SAM" id="Phobius"/>
    </source>
</evidence>
<name>A0AA39XKD0_9PEZI</name>
<reference evidence="3" key="1">
    <citation type="submission" date="2023-06" db="EMBL/GenBank/DDBJ databases">
        <title>Genome-scale phylogeny and comparative genomics of the fungal order Sordariales.</title>
        <authorList>
            <consortium name="Lawrence Berkeley National Laboratory"/>
            <person name="Hensen N."/>
            <person name="Bonometti L."/>
            <person name="Westerberg I."/>
            <person name="Brannstrom I.O."/>
            <person name="Guillou S."/>
            <person name="Cros-Aarteil S."/>
            <person name="Calhoun S."/>
            <person name="Haridas S."/>
            <person name="Kuo A."/>
            <person name="Mondo S."/>
            <person name="Pangilinan J."/>
            <person name="Riley R."/>
            <person name="LaButti K."/>
            <person name="Andreopoulos B."/>
            <person name="Lipzen A."/>
            <person name="Chen C."/>
            <person name="Yanf M."/>
            <person name="Daum C."/>
            <person name="Ng V."/>
            <person name="Clum A."/>
            <person name="Steindorff A."/>
            <person name="Ohm R."/>
            <person name="Martin F."/>
            <person name="Silar P."/>
            <person name="Natvig D."/>
            <person name="Lalanne C."/>
            <person name="Gautier V."/>
            <person name="Ament-velasquez S.L."/>
            <person name="Kruys A."/>
            <person name="Hutchinson M.I."/>
            <person name="Powell A.J."/>
            <person name="Barry K."/>
            <person name="Miller A.N."/>
            <person name="Grigoriev I.V."/>
            <person name="Debuchy R."/>
            <person name="Gladieux P."/>
            <person name="Thoren M.H."/>
            <person name="Johannesson H."/>
        </authorList>
    </citation>
    <scope>NUCLEOTIDE SEQUENCE</scope>
    <source>
        <strain evidence="3">SMH3391-2</strain>
    </source>
</reference>
<feature type="region of interest" description="Disordered" evidence="1">
    <location>
        <begin position="753"/>
        <end position="794"/>
    </location>
</feature>
<feature type="compositionally biased region" description="Basic residues" evidence="1">
    <location>
        <begin position="768"/>
        <end position="782"/>
    </location>
</feature>
<feature type="transmembrane region" description="Helical" evidence="2">
    <location>
        <begin position="654"/>
        <end position="674"/>
    </location>
</feature>
<dbReference type="AlphaFoldDB" id="A0AA39XKD0"/>
<feature type="region of interest" description="Disordered" evidence="1">
    <location>
        <begin position="40"/>
        <end position="70"/>
    </location>
</feature>
<keyword evidence="2" id="KW-0472">Membrane</keyword>
<organism evidence="3 4">
    <name type="scientific">Bombardia bombarda</name>
    <dbReference type="NCBI Taxonomy" id="252184"/>
    <lineage>
        <taxon>Eukaryota</taxon>
        <taxon>Fungi</taxon>
        <taxon>Dikarya</taxon>
        <taxon>Ascomycota</taxon>
        <taxon>Pezizomycotina</taxon>
        <taxon>Sordariomycetes</taxon>
        <taxon>Sordariomycetidae</taxon>
        <taxon>Sordariales</taxon>
        <taxon>Lasiosphaeriaceae</taxon>
        <taxon>Bombardia</taxon>
    </lineage>
</organism>
<feature type="region of interest" description="Disordered" evidence="1">
    <location>
        <begin position="1"/>
        <end position="22"/>
    </location>
</feature>
<proteinExistence type="predicted"/>
<accession>A0AA39XKD0</accession>
<comment type="caution">
    <text evidence="3">The sequence shown here is derived from an EMBL/GenBank/DDBJ whole genome shotgun (WGS) entry which is preliminary data.</text>
</comment>
<gene>
    <name evidence="3" type="ORF">B0T17DRAFT_624359</name>
</gene>
<feature type="region of interest" description="Disordered" evidence="1">
    <location>
        <begin position="830"/>
        <end position="863"/>
    </location>
</feature>
<feature type="transmembrane region" description="Helical" evidence="2">
    <location>
        <begin position="196"/>
        <end position="216"/>
    </location>
</feature>
<sequence length="863" mass="92733">MPAAGSGLPPRTGTGLGGGFMREPVHSRFLENFDWEEEKRGLGGYNPSNIGADGNDPQDPPDGSSTPWENHGRSSRAVVIALWVLSIFSTIGSFIWLVLAIWQPRWGKRITSSGAPDTIAPSTASLIVALLAKLIESAFVAVFVAFVGQVLTKRAFAGDARAEGGKKGGVTLAEISMRNWVIQPGLMITDGVALRYAILTGLGLLSVVATLGGVLYTTASDALVSPKLKFGGWESTVLESYAMASYASLPFLKESCGTPIDKSADPHSQSACVAVSLNQTNTTVKFDKNCMAGRPPATVILYDNITLTAAWIETQYADPKRNYEIHNRTINNVTLAMPHPGIYLAATDPINNILQPSDLSGLGEYLIRASAVSPAVNVLCVNLTPDELSPLVYTEWPHAKMYADEHGRKRPNVNWKADIPPAPGDEWLNRTVVDDIFGWGPNHGRRPPIFPKFPLEFNLMYNASVYKSDAVYVLGKSNSIKDYTLCSMRSWLSPVCSTHFNVSGTTGAHMRAHCEDPDDSVAYMRSVPNAPNPGMPQHDWRDVADEWGLALYMDSGSLDGQASKDRILTQMVLVDPDEGWTGGKRLMPSLAEGLAVLVGETLVAGALRAPVVHWWGEDDVEMVGQEGRGVGRRFNASMKRMQYTSTYESGWQGVFYAVLGVVFVLNVVCLGYFVKEGGWGMRDYTDPANMFLLAVNSTPEGIGQLPGESGGEGMGRKATAVVKMNKELLRMPWSIGHDEGDDVYFFRPGKTAASASTGNDGGSSRSGGMRKRLGHVCRRSRGGPKVDTSGAAHMGGGSAAIAATTDGCGGCGRRSETGTEDDEFSLIADIESQNQRHLHSQGGGSGGGGGYSSTSESSNHKWY</sequence>
<evidence type="ECO:0000256" key="1">
    <source>
        <dbReference type="SAM" id="MobiDB-lite"/>
    </source>
</evidence>
<protein>
    <submittedName>
        <fullName evidence="3">Uncharacterized protein</fullName>
    </submittedName>
</protein>
<keyword evidence="2" id="KW-1133">Transmembrane helix</keyword>